<dbReference type="SUPFAM" id="SSF56349">
    <property type="entry name" value="DNA breaking-rejoining enzymes"/>
    <property type="match status" value="1"/>
</dbReference>
<keyword evidence="1" id="KW-0233">DNA recombination</keyword>
<proteinExistence type="predicted"/>
<feature type="region of interest" description="Disordered" evidence="2">
    <location>
        <begin position="236"/>
        <end position="301"/>
    </location>
</feature>
<organism evidence="4 5">
    <name type="scientific">Dactylosporangium fulvum</name>
    <dbReference type="NCBI Taxonomy" id="53359"/>
    <lineage>
        <taxon>Bacteria</taxon>
        <taxon>Bacillati</taxon>
        <taxon>Actinomycetota</taxon>
        <taxon>Actinomycetes</taxon>
        <taxon>Micromonosporales</taxon>
        <taxon>Micromonosporaceae</taxon>
        <taxon>Dactylosporangium</taxon>
    </lineage>
</organism>
<dbReference type="PROSITE" id="PS51898">
    <property type="entry name" value="TYR_RECOMBINASE"/>
    <property type="match status" value="1"/>
</dbReference>
<evidence type="ECO:0000259" key="3">
    <source>
        <dbReference type="PROSITE" id="PS51898"/>
    </source>
</evidence>
<gene>
    <name evidence="4" type="ORF">Dfulv_46215</name>
</gene>
<feature type="domain" description="Tyr recombinase" evidence="3">
    <location>
        <begin position="57"/>
        <end position="260"/>
    </location>
</feature>
<evidence type="ECO:0000313" key="4">
    <source>
        <dbReference type="EMBL" id="UWP82367.1"/>
    </source>
</evidence>
<dbReference type="RefSeq" id="WP_259860139.1">
    <property type="nucleotide sequence ID" value="NZ_BAAAST010000033.1"/>
</dbReference>
<dbReference type="Gene3D" id="1.10.443.10">
    <property type="entry name" value="Intergrase catalytic core"/>
    <property type="match status" value="1"/>
</dbReference>
<protein>
    <submittedName>
        <fullName evidence="4">Site-specific integrase</fullName>
    </submittedName>
</protein>
<feature type="compositionally biased region" description="Basic residues" evidence="2">
    <location>
        <begin position="236"/>
        <end position="247"/>
    </location>
</feature>
<dbReference type="PANTHER" id="PTHR30349">
    <property type="entry name" value="PHAGE INTEGRASE-RELATED"/>
    <property type="match status" value="1"/>
</dbReference>
<dbReference type="InterPro" id="IPR011010">
    <property type="entry name" value="DNA_brk_join_enz"/>
</dbReference>
<feature type="compositionally biased region" description="Basic residues" evidence="2">
    <location>
        <begin position="255"/>
        <end position="278"/>
    </location>
</feature>
<name>A0ABY5VXC6_9ACTN</name>
<dbReference type="EMBL" id="CP073720">
    <property type="protein sequence ID" value="UWP82367.1"/>
    <property type="molecule type" value="Genomic_DNA"/>
</dbReference>
<dbReference type="InterPro" id="IPR050090">
    <property type="entry name" value="Tyrosine_recombinase_XerCD"/>
</dbReference>
<reference evidence="4" key="1">
    <citation type="submission" date="2021-04" db="EMBL/GenBank/DDBJ databases">
        <authorList>
            <person name="Hartkoorn R.C."/>
            <person name="Beaudoing E."/>
            <person name="Hot D."/>
        </authorList>
    </citation>
    <scope>NUCLEOTIDE SEQUENCE</scope>
    <source>
        <strain evidence="4">NRRL B-16292</strain>
    </source>
</reference>
<accession>A0ABY5VXC6</accession>
<dbReference type="PANTHER" id="PTHR30349:SF91">
    <property type="entry name" value="INTA PROTEIN"/>
    <property type="match status" value="1"/>
</dbReference>
<evidence type="ECO:0000256" key="1">
    <source>
        <dbReference type="ARBA" id="ARBA00023172"/>
    </source>
</evidence>
<dbReference type="Proteomes" id="UP001059617">
    <property type="component" value="Chromosome"/>
</dbReference>
<dbReference type="CDD" id="cd01189">
    <property type="entry name" value="INT_ICEBs1_C_like"/>
    <property type="match status" value="1"/>
</dbReference>
<keyword evidence="5" id="KW-1185">Reference proteome</keyword>
<dbReference type="Pfam" id="PF00589">
    <property type="entry name" value="Phage_integrase"/>
    <property type="match status" value="1"/>
</dbReference>
<dbReference type="InterPro" id="IPR002104">
    <property type="entry name" value="Integrase_catalytic"/>
</dbReference>
<reference evidence="4" key="2">
    <citation type="submission" date="2022-09" db="EMBL/GenBank/DDBJ databases">
        <title>Biosynthetic gene clusters of Dactylosporangioum fulvum.</title>
        <authorList>
            <person name="Caradec T."/>
        </authorList>
    </citation>
    <scope>NUCLEOTIDE SEQUENCE</scope>
    <source>
        <strain evidence="4">NRRL B-16292</strain>
    </source>
</reference>
<dbReference type="InterPro" id="IPR013762">
    <property type="entry name" value="Integrase-like_cat_sf"/>
</dbReference>
<evidence type="ECO:0000256" key="2">
    <source>
        <dbReference type="SAM" id="MobiDB-lite"/>
    </source>
</evidence>
<sequence>MQHLRTTLRAALNLAVKEGVLDCNPARHIEIKGYRQPHTKVWTEARVASWEETGAHPAVAVWTADQLAEFLGAVTDDSLFACWWLAGLRGLRRGELCGLRWTDIDLDRAVLTVERNRTSAGYQIVENDPKTPAGRRAVALDKHTVRVLRAHRRRQQDQRRDTLANGHGWVDSGYVFVRGDGLPINPNYATTRFRKLVERTGLPPVRLHDLRHGAASLAHEAGADLKTLQDPARALQHRGDRRHLHQRATRDPAPLRRRHRPARPRRRTRKKIKTKARKNRPDRGPKTGAPAPAAPESNKKPNTAHLILLPRVTAVCRSVTAAFPVSDAGVVSSDQLVLRAAVAAYLGRHRERITVWAGAIRAWRIVSWQVLDGDMRRDHNAYVGTLKIRSSDFGVPRQHRHLQGTSCARWPARNSSPRIDHLMRSVASCAIRTSWSRVRAGVLSSPPLVTVMTRLSASPIRTSNLFTSLLFTVYVTTGLPDAVFASTHGGAEAGLSPRCPSAFLSGTAASVAQVSGSIVMDTEKPCSMTLTLPLAPPFVTSAGPIHPNGDT</sequence>
<evidence type="ECO:0000313" key="5">
    <source>
        <dbReference type="Proteomes" id="UP001059617"/>
    </source>
</evidence>